<reference evidence="5" key="1">
    <citation type="submission" date="2010-07" db="EMBL/GenBank/DDBJ databases">
        <title>The genome sequence of Gaeumannomyces graminis var. tritici strain R3-111a-1.</title>
        <authorList>
            <consortium name="The Broad Institute Genome Sequencing Platform"/>
            <person name="Ma L.-J."/>
            <person name="Dead R."/>
            <person name="Young S."/>
            <person name="Zeng Q."/>
            <person name="Koehrsen M."/>
            <person name="Alvarado L."/>
            <person name="Berlin A."/>
            <person name="Chapman S.B."/>
            <person name="Chen Z."/>
            <person name="Freedman E."/>
            <person name="Gellesch M."/>
            <person name="Goldberg J."/>
            <person name="Griggs A."/>
            <person name="Gujja S."/>
            <person name="Heilman E.R."/>
            <person name="Heiman D."/>
            <person name="Hepburn T."/>
            <person name="Howarth C."/>
            <person name="Jen D."/>
            <person name="Larson L."/>
            <person name="Mehta T."/>
            <person name="Neiman D."/>
            <person name="Pearson M."/>
            <person name="Roberts A."/>
            <person name="Saif S."/>
            <person name="Shea T."/>
            <person name="Shenoy N."/>
            <person name="Sisk P."/>
            <person name="Stolte C."/>
            <person name="Sykes S."/>
            <person name="Walk T."/>
            <person name="White J."/>
            <person name="Yandava C."/>
            <person name="Haas B."/>
            <person name="Nusbaum C."/>
            <person name="Birren B."/>
        </authorList>
    </citation>
    <scope>NUCLEOTIDE SEQUENCE [LARGE SCALE GENOMIC DNA]</scope>
    <source>
        <strain evidence="5">R3-111a-1</strain>
    </source>
</reference>
<dbReference type="Proteomes" id="UP000006039">
    <property type="component" value="Unassembled WGS sequence"/>
</dbReference>
<dbReference type="SUPFAM" id="SSF82199">
    <property type="entry name" value="SET domain"/>
    <property type="match status" value="1"/>
</dbReference>
<dbReference type="InterPro" id="IPR046341">
    <property type="entry name" value="SET_dom_sf"/>
</dbReference>
<sequence length="265" mass="28927">MVSQLSTADSQPAGPDATKQPTHPPPTPHRGSPEQQEGPDVVIKPVSAEVGRGVFAGRRFKHGELIFQEAPVMTATHDAFHEASTRNAPAAYESLPERDRLLMQAAFTALARAAVAPCGPAALTEIASKLDRPATARVDLGPSDQHLHASRGGAAPVRRRGAAESRAMLGWFCAYAFRLPESQGRRRGAVFLVGSLINHACDGWNANFSFAGDNLRVLARRDIEEGEEISINYGRSRKEFHCLCGHCLRGRWWRSGFWRHTCAIT</sequence>
<dbReference type="GeneID" id="20353306"/>
<protein>
    <recommendedName>
        <fullName evidence="2">SET domain-containing protein</fullName>
    </recommendedName>
</protein>
<dbReference type="HOGENOM" id="CLU_1090179_0_0_1"/>
<dbReference type="VEuPathDB" id="FungiDB:GGTG_12848"/>
<reference evidence="3" key="3">
    <citation type="submission" date="2010-09" db="EMBL/GenBank/DDBJ databases">
        <title>Annotation of Gaeumannomyces graminis var. tritici R3-111a-1.</title>
        <authorList>
            <consortium name="The Broad Institute Genome Sequencing Platform"/>
            <person name="Ma L.-J."/>
            <person name="Dead R."/>
            <person name="Young S.K."/>
            <person name="Zeng Q."/>
            <person name="Gargeya S."/>
            <person name="Fitzgerald M."/>
            <person name="Haas B."/>
            <person name="Abouelleil A."/>
            <person name="Alvarado L."/>
            <person name="Arachchi H.M."/>
            <person name="Berlin A."/>
            <person name="Brown A."/>
            <person name="Chapman S.B."/>
            <person name="Chen Z."/>
            <person name="Dunbar C."/>
            <person name="Freedman E."/>
            <person name="Gearin G."/>
            <person name="Gellesch M."/>
            <person name="Goldberg J."/>
            <person name="Griggs A."/>
            <person name="Gujja S."/>
            <person name="Heiman D."/>
            <person name="Howarth C."/>
            <person name="Larson L."/>
            <person name="Lui A."/>
            <person name="MacDonald P.J.P."/>
            <person name="Mehta T."/>
            <person name="Montmayeur A."/>
            <person name="Murphy C."/>
            <person name="Neiman D."/>
            <person name="Pearson M."/>
            <person name="Priest M."/>
            <person name="Roberts A."/>
            <person name="Saif S."/>
            <person name="Shea T."/>
            <person name="Shenoy N."/>
            <person name="Sisk P."/>
            <person name="Stolte C."/>
            <person name="Sykes S."/>
            <person name="Yandava C."/>
            <person name="Wortman J."/>
            <person name="Nusbaum C."/>
            <person name="Birren B."/>
        </authorList>
    </citation>
    <scope>NUCLEOTIDE SEQUENCE</scope>
    <source>
        <strain evidence="3">R3-111a-1</strain>
    </source>
</reference>
<dbReference type="InterPro" id="IPR001214">
    <property type="entry name" value="SET_dom"/>
</dbReference>
<feature type="region of interest" description="Disordered" evidence="1">
    <location>
        <begin position="137"/>
        <end position="158"/>
    </location>
</feature>
<dbReference type="Pfam" id="PF00856">
    <property type="entry name" value="SET"/>
    <property type="match status" value="1"/>
</dbReference>
<organism evidence="3">
    <name type="scientific">Gaeumannomyces tritici (strain R3-111a-1)</name>
    <name type="common">Wheat and barley take-all root rot fungus</name>
    <name type="synonym">Gaeumannomyces graminis var. tritici</name>
    <dbReference type="NCBI Taxonomy" id="644352"/>
    <lineage>
        <taxon>Eukaryota</taxon>
        <taxon>Fungi</taxon>
        <taxon>Dikarya</taxon>
        <taxon>Ascomycota</taxon>
        <taxon>Pezizomycotina</taxon>
        <taxon>Sordariomycetes</taxon>
        <taxon>Sordariomycetidae</taxon>
        <taxon>Magnaporthales</taxon>
        <taxon>Magnaporthaceae</taxon>
        <taxon>Gaeumannomyces</taxon>
    </lineage>
</organism>
<dbReference type="AlphaFoldDB" id="J3PH68"/>
<name>J3PH68_GAET3</name>
<accession>J3PH68</accession>
<evidence type="ECO:0000259" key="2">
    <source>
        <dbReference type="PROSITE" id="PS50280"/>
    </source>
</evidence>
<evidence type="ECO:0000313" key="4">
    <source>
        <dbReference type="EnsemblFungi" id="EJT69228"/>
    </source>
</evidence>
<dbReference type="EnsemblFungi" id="EJT69228">
    <property type="protein sequence ID" value="EJT69228"/>
    <property type="gene ID" value="GGTG_12848"/>
</dbReference>
<dbReference type="Gene3D" id="2.170.270.10">
    <property type="entry name" value="SET domain"/>
    <property type="match status" value="1"/>
</dbReference>
<dbReference type="PANTHER" id="PTHR47332:SF4">
    <property type="entry name" value="SET DOMAIN-CONTAINING PROTEIN 5"/>
    <property type="match status" value="1"/>
</dbReference>
<dbReference type="EMBL" id="GL385404">
    <property type="protein sequence ID" value="EJT69228.1"/>
    <property type="molecule type" value="Genomic_DNA"/>
</dbReference>
<keyword evidence="5" id="KW-1185">Reference proteome</keyword>
<evidence type="ECO:0000313" key="3">
    <source>
        <dbReference type="EMBL" id="EJT69228.1"/>
    </source>
</evidence>
<dbReference type="PANTHER" id="PTHR47332">
    <property type="entry name" value="SET DOMAIN-CONTAINING PROTEIN 5"/>
    <property type="match status" value="1"/>
</dbReference>
<reference evidence="4" key="4">
    <citation type="journal article" date="2015" name="G3 (Bethesda)">
        <title>Genome sequences of three phytopathogenic species of the Magnaporthaceae family of fungi.</title>
        <authorList>
            <person name="Okagaki L.H."/>
            <person name="Nunes C.C."/>
            <person name="Sailsbery J."/>
            <person name="Clay B."/>
            <person name="Brown D."/>
            <person name="John T."/>
            <person name="Oh Y."/>
            <person name="Young N."/>
            <person name="Fitzgerald M."/>
            <person name="Haas B.J."/>
            <person name="Zeng Q."/>
            <person name="Young S."/>
            <person name="Adiconis X."/>
            <person name="Fan L."/>
            <person name="Levin J.Z."/>
            <person name="Mitchell T.K."/>
            <person name="Okubara P.A."/>
            <person name="Farman M.L."/>
            <person name="Kohn L.M."/>
            <person name="Birren B."/>
            <person name="Ma L.-J."/>
            <person name="Dean R.A."/>
        </authorList>
    </citation>
    <scope>NUCLEOTIDE SEQUENCE</scope>
    <source>
        <strain evidence="4">R3-111a-1</strain>
    </source>
</reference>
<feature type="compositionally biased region" description="Polar residues" evidence="1">
    <location>
        <begin position="1"/>
        <end position="10"/>
    </location>
</feature>
<evidence type="ECO:0000313" key="5">
    <source>
        <dbReference type="Proteomes" id="UP000006039"/>
    </source>
</evidence>
<dbReference type="InterPro" id="IPR053185">
    <property type="entry name" value="SET_domain_protein"/>
</dbReference>
<proteinExistence type="predicted"/>
<reference evidence="3" key="2">
    <citation type="submission" date="2010-07" db="EMBL/GenBank/DDBJ databases">
        <authorList>
            <consortium name="The Broad Institute Genome Sequencing Platform"/>
            <consortium name="Broad Institute Genome Sequencing Center for Infectious Disease"/>
            <person name="Ma L.-J."/>
            <person name="Dead R."/>
            <person name="Young S."/>
            <person name="Zeng Q."/>
            <person name="Koehrsen M."/>
            <person name="Alvarado L."/>
            <person name="Berlin A."/>
            <person name="Chapman S.B."/>
            <person name="Chen Z."/>
            <person name="Freedman E."/>
            <person name="Gellesch M."/>
            <person name="Goldberg J."/>
            <person name="Griggs A."/>
            <person name="Gujja S."/>
            <person name="Heilman E.R."/>
            <person name="Heiman D."/>
            <person name="Hepburn T."/>
            <person name="Howarth C."/>
            <person name="Jen D."/>
            <person name="Larson L."/>
            <person name="Mehta T."/>
            <person name="Neiman D."/>
            <person name="Pearson M."/>
            <person name="Roberts A."/>
            <person name="Saif S."/>
            <person name="Shea T."/>
            <person name="Shenoy N."/>
            <person name="Sisk P."/>
            <person name="Stolte C."/>
            <person name="Sykes S."/>
            <person name="Walk T."/>
            <person name="White J."/>
            <person name="Yandava C."/>
            <person name="Haas B."/>
            <person name="Nusbaum C."/>
            <person name="Birren B."/>
        </authorList>
    </citation>
    <scope>NUCLEOTIDE SEQUENCE</scope>
    <source>
        <strain evidence="3">R3-111a-1</strain>
    </source>
</reference>
<evidence type="ECO:0000256" key="1">
    <source>
        <dbReference type="SAM" id="MobiDB-lite"/>
    </source>
</evidence>
<dbReference type="PROSITE" id="PS50280">
    <property type="entry name" value="SET"/>
    <property type="match status" value="1"/>
</dbReference>
<feature type="region of interest" description="Disordered" evidence="1">
    <location>
        <begin position="1"/>
        <end position="41"/>
    </location>
</feature>
<feature type="domain" description="SET" evidence="2">
    <location>
        <begin position="39"/>
        <end position="234"/>
    </location>
</feature>
<gene>
    <name evidence="4" type="primary">20353306</name>
    <name evidence="3" type="ORF">GGTG_12848</name>
</gene>
<dbReference type="eggNOG" id="ENOG502RMH0">
    <property type="taxonomic scope" value="Eukaryota"/>
</dbReference>
<dbReference type="RefSeq" id="XP_009229013.1">
    <property type="nucleotide sequence ID" value="XM_009230749.1"/>
</dbReference>
<reference evidence="4" key="5">
    <citation type="submission" date="2018-04" db="UniProtKB">
        <authorList>
            <consortium name="EnsemblFungi"/>
        </authorList>
    </citation>
    <scope>IDENTIFICATION</scope>
    <source>
        <strain evidence="4">R3-111a-1</strain>
    </source>
</reference>
<dbReference type="OrthoDB" id="3180714at2759"/>
<dbReference type="SMART" id="SM00317">
    <property type="entry name" value="SET"/>
    <property type="match status" value="1"/>
</dbReference>